<dbReference type="EMBL" id="CP036287">
    <property type="protein sequence ID" value="QDU65984.1"/>
    <property type="molecule type" value="Genomic_DNA"/>
</dbReference>
<name>A0A518BG72_9BACT</name>
<sequence length="421" mass="45742" precursor="true">MFAQHCAPLGATRALLALAFTAANGLTQQALPIAAAAPATPVRIDPLQQPGDDAEGTKPDRALEEVNDVIDDELREELVGVANGRLSRLFEGLELELITTAPGDTDRESGLGLRFELNKDLVDPLTLANGRSAVAFSLDARGQVFTEQRQNPFDFLEASLRASYFGRTTTSIETLDGLARAGDPDAVEKRYDLRADADELISQLSSDLGLTSLDAAQTPEFRRFVLENPTAVPPDKSIWAWHGDLRVGHESDQDFTNRQAVYGVELGGQLWSSDPGVAAWNLAEYPFALTRWLTGDDQPVPSMGPFPAINLGLDLVDPDQDLGRRAAGEDADPYPRLRAEVGYTSTFGTIQGRTLKASLDYRFYHELDASSGVSAADLDASNYFQFVLSDESGVYASYATGRLPFDVDDDSVFSVGFRLSR</sequence>
<accession>A0A518BG72</accession>
<evidence type="ECO:0000256" key="1">
    <source>
        <dbReference type="SAM" id="SignalP"/>
    </source>
</evidence>
<keyword evidence="3" id="KW-1185">Reference proteome</keyword>
<dbReference type="AlphaFoldDB" id="A0A518BG72"/>
<evidence type="ECO:0000313" key="2">
    <source>
        <dbReference type="EMBL" id="QDU65984.1"/>
    </source>
</evidence>
<dbReference type="RefSeq" id="WP_145063121.1">
    <property type="nucleotide sequence ID" value="NZ_CP036287.1"/>
</dbReference>
<keyword evidence="1" id="KW-0732">Signal</keyword>
<gene>
    <name evidence="2" type="ORF">Pla133_10500</name>
</gene>
<proteinExistence type="predicted"/>
<dbReference type="KEGG" id="pbap:Pla133_10500"/>
<reference evidence="2 3" key="1">
    <citation type="submission" date="2019-02" db="EMBL/GenBank/DDBJ databases">
        <title>Deep-cultivation of Planctomycetes and their phenomic and genomic characterization uncovers novel biology.</title>
        <authorList>
            <person name="Wiegand S."/>
            <person name="Jogler M."/>
            <person name="Boedeker C."/>
            <person name="Pinto D."/>
            <person name="Vollmers J."/>
            <person name="Rivas-Marin E."/>
            <person name="Kohn T."/>
            <person name="Peeters S.H."/>
            <person name="Heuer A."/>
            <person name="Rast P."/>
            <person name="Oberbeckmann S."/>
            <person name="Bunk B."/>
            <person name="Jeske O."/>
            <person name="Meyerdierks A."/>
            <person name="Storesund J.E."/>
            <person name="Kallscheuer N."/>
            <person name="Luecker S."/>
            <person name="Lage O.M."/>
            <person name="Pohl T."/>
            <person name="Merkel B.J."/>
            <person name="Hornburger P."/>
            <person name="Mueller R.-W."/>
            <person name="Bruemmer F."/>
            <person name="Labrenz M."/>
            <person name="Spormann A.M."/>
            <person name="Op den Camp H."/>
            <person name="Overmann J."/>
            <person name="Amann R."/>
            <person name="Jetten M.S.M."/>
            <person name="Mascher T."/>
            <person name="Medema M.H."/>
            <person name="Devos D.P."/>
            <person name="Kaster A.-K."/>
            <person name="Ovreas L."/>
            <person name="Rohde M."/>
            <person name="Galperin M.Y."/>
            <person name="Jogler C."/>
        </authorList>
    </citation>
    <scope>NUCLEOTIDE SEQUENCE [LARGE SCALE GENOMIC DNA]</scope>
    <source>
        <strain evidence="2 3">Pla133</strain>
    </source>
</reference>
<feature type="signal peptide" evidence="1">
    <location>
        <begin position="1"/>
        <end position="22"/>
    </location>
</feature>
<evidence type="ECO:0000313" key="3">
    <source>
        <dbReference type="Proteomes" id="UP000316921"/>
    </source>
</evidence>
<feature type="chain" id="PRO_5021977618" evidence="1">
    <location>
        <begin position="23"/>
        <end position="421"/>
    </location>
</feature>
<protein>
    <submittedName>
        <fullName evidence="2">Uncharacterized protein</fullName>
    </submittedName>
</protein>
<dbReference type="Proteomes" id="UP000316921">
    <property type="component" value="Chromosome"/>
</dbReference>
<organism evidence="2 3">
    <name type="scientific">Engelhardtia mirabilis</name>
    <dbReference type="NCBI Taxonomy" id="2528011"/>
    <lineage>
        <taxon>Bacteria</taxon>
        <taxon>Pseudomonadati</taxon>
        <taxon>Planctomycetota</taxon>
        <taxon>Planctomycetia</taxon>
        <taxon>Planctomycetia incertae sedis</taxon>
        <taxon>Engelhardtia</taxon>
    </lineage>
</organism>